<dbReference type="InterPro" id="IPR015996">
    <property type="entry name" value="UCP028451"/>
</dbReference>
<dbReference type="InterPro" id="IPR012808">
    <property type="entry name" value="CHP02453"/>
</dbReference>
<evidence type="ECO:0008006" key="2">
    <source>
        <dbReference type="Google" id="ProtNLM"/>
    </source>
</evidence>
<dbReference type="PANTHER" id="PTHR36452:SF1">
    <property type="entry name" value="DUF2461 DOMAIN-CONTAINING PROTEIN"/>
    <property type="match status" value="1"/>
</dbReference>
<reference evidence="1" key="1">
    <citation type="submission" date="2019-03" db="EMBL/GenBank/DDBJ databases">
        <title>Single cell metagenomics reveals metabolic interactions within the superorganism composed of flagellate Streblomastix strix and complex community of Bacteroidetes bacteria on its surface.</title>
        <authorList>
            <person name="Treitli S.C."/>
            <person name="Kolisko M."/>
            <person name="Husnik F."/>
            <person name="Keeling P."/>
            <person name="Hampl V."/>
        </authorList>
    </citation>
    <scope>NUCLEOTIDE SEQUENCE</scope>
    <source>
        <strain evidence="1">STM</strain>
    </source>
</reference>
<dbReference type="PIRSF" id="PIRSF028451">
    <property type="entry name" value="UCP028451"/>
    <property type="match status" value="1"/>
</dbReference>
<dbReference type="NCBIfam" id="TIGR02453">
    <property type="entry name" value="TIGR02453 family protein"/>
    <property type="match status" value="1"/>
</dbReference>
<protein>
    <recommendedName>
        <fullName evidence="2">TIGR02453 family protein</fullName>
    </recommendedName>
</protein>
<dbReference type="EMBL" id="SNRY01006846">
    <property type="protein sequence ID" value="KAA6311646.1"/>
    <property type="molecule type" value="Genomic_DNA"/>
</dbReference>
<organism evidence="1">
    <name type="scientific">termite gut metagenome</name>
    <dbReference type="NCBI Taxonomy" id="433724"/>
    <lineage>
        <taxon>unclassified sequences</taxon>
        <taxon>metagenomes</taxon>
        <taxon>organismal metagenomes</taxon>
    </lineage>
</organism>
<comment type="caution">
    <text evidence="1">The sequence shown here is derived from an EMBL/GenBank/DDBJ whole genome shotgun (WGS) entry which is preliminary data.</text>
</comment>
<proteinExistence type="predicted"/>
<dbReference type="AlphaFoldDB" id="A0A5J4PPV5"/>
<evidence type="ECO:0000313" key="1">
    <source>
        <dbReference type="EMBL" id="KAA6311646.1"/>
    </source>
</evidence>
<dbReference type="Pfam" id="PF09365">
    <property type="entry name" value="DUF2461"/>
    <property type="match status" value="1"/>
</dbReference>
<gene>
    <name evidence="1" type="ORF">EZS27_037266</name>
</gene>
<dbReference type="PANTHER" id="PTHR36452">
    <property type="entry name" value="CHROMOSOME 12, WHOLE GENOME SHOTGUN SEQUENCE"/>
    <property type="match status" value="1"/>
</dbReference>
<sequence>MNISLIFCFLKELAANNNREWFNSRRGEYEKVQVEFENFLTIVISRISLFDETVKGIQAKDCTYRIYRDTRFSSDKTPYKTHIGGYINAKGKKSDHCGYYVHLEPGNCLLAGGSICMPPNLLKAVRQAIYENIDEYISIVEDSAFKRYFPVIGENFLKTAPKGFPKDFKYIDYLKCKDYSCSYSVADDFFLASETDILDNMESAFRQLKRFMDFLNYTIDDFEG</sequence>
<name>A0A5J4PPV5_9ZZZZ</name>
<accession>A0A5J4PPV5</accession>